<evidence type="ECO:0000256" key="3">
    <source>
        <dbReference type="ARBA" id="ARBA00022475"/>
    </source>
</evidence>
<dbReference type="InterPro" id="IPR022646">
    <property type="entry name" value="SecD/SecF_CS"/>
</dbReference>
<feature type="region of interest" description="Disordered" evidence="10">
    <location>
        <begin position="592"/>
        <end position="612"/>
    </location>
</feature>
<evidence type="ECO:0000259" key="13">
    <source>
        <dbReference type="Pfam" id="PF22599"/>
    </source>
</evidence>
<dbReference type="RefSeq" id="WP_042453038.1">
    <property type="nucleotide sequence ID" value="NZ_BBPN01000027.1"/>
</dbReference>
<feature type="transmembrane region" description="Helical" evidence="9">
    <location>
        <begin position="412"/>
        <end position="432"/>
    </location>
</feature>
<dbReference type="GO" id="GO:0005886">
    <property type="term" value="C:plasma membrane"/>
    <property type="evidence" value="ECO:0007669"/>
    <property type="project" value="UniProtKB-SubCell"/>
</dbReference>
<keyword evidence="4 9" id="KW-0812">Transmembrane</keyword>
<dbReference type="Gene3D" id="1.20.1640.10">
    <property type="entry name" value="Multidrug efflux transporter AcrB transmembrane domain"/>
    <property type="match status" value="1"/>
</dbReference>
<comment type="function">
    <text evidence="9">Part of the Sec protein translocase complex. Interacts with the SecYEG preprotein conducting channel. SecDF uses the proton motive force (PMF) to complete protein translocation after the ATP-dependent function of SecA.</text>
</comment>
<dbReference type="InterPro" id="IPR048631">
    <property type="entry name" value="SecD_1st"/>
</dbReference>
<evidence type="ECO:0000256" key="1">
    <source>
        <dbReference type="ARBA" id="ARBA00004651"/>
    </source>
</evidence>
<dbReference type="Gene3D" id="3.30.70.3220">
    <property type="match status" value="1"/>
</dbReference>
<evidence type="ECO:0000313" key="15">
    <source>
        <dbReference type="Proteomes" id="UP000183015"/>
    </source>
</evidence>
<dbReference type="GO" id="GO:0006605">
    <property type="term" value="P:protein targeting"/>
    <property type="evidence" value="ECO:0007669"/>
    <property type="project" value="UniProtKB-UniRule"/>
</dbReference>
<dbReference type="Gene3D" id="3.30.1360.200">
    <property type="match status" value="1"/>
</dbReference>
<feature type="transmembrane region" description="Helical" evidence="9">
    <location>
        <begin position="542"/>
        <end position="562"/>
    </location>
</feature>
<reference evidence="15" key="1">
    <citation type="submission" date="2016-10" db="EMBL/GenBank/DDBJ databases">
        <authorList>
            <person name="Varghese N."/>
        </authorList>
    </citation>
    <scope>NUCLEOTIDE SEQUENCE [LARGE SCALE GENOMIC DNA]</scope>
    <source>
        <strain evidence="15">DSM 45096 / BCRC 16803 / CGMCC 4.1857 / CIP 109030 / JCM 12277 / KCTC 19219 / NBRC 100920 / 33214</strain>
    </source>
</reference>
<feature type="transmembrane region" description="Helical" evidence="9">
    <location>
        <begin position="439"/>
        <end position="463"/>
    </location>
</feature>
<evidence type="ECO:0000256" key="2">
    <source>
        <dbReference type="ARBA" id="ARBA00022448"/>
    </source>
</evidence>
<sequence>MASPKSRPRDGYPGRALSLILVVMVALVAIMFGTGNTKPRLGIDLAGGSSVTLKATSPDPAAINPANMAIASAIMLDRVNGTGVTESTVQVQGNDEIVINIPKGTNSTTIANELAQTAKLYFRPVLAEVQQANASALPKSSASPSASSTGGAKPSASSSASEKPKASGTGAAASPSASKSQGDAITQDLKASPSASAHASGSATAKASSSAVAAAGSPKATATPSATGAVSGQVGGTVPAALQTAFTKADCTTTTGRAAVQNAANAAAETDQVVACSKDANSGIWTKYALDKVAVNGTAISKAAANLSTQTGQWEVDLSFNSAGASQFANITGQLAKNQTPTNEFAIQLDGEVQSSPYVSSAITGGQATISGSFDQASASSLANVLSYGSLPLNFERLEVVTVSPELGSSQLTAGLIAGLIGMVLVVLYCLAYYRGLGLVAVASLAVSAILTWSLMSLLGGAIGFALNLPAVCGAIVAIGITADSFVVYFERIRDELREGASLRPAVRNAWPRARRTILVSDFVSFLAAAVLYFFTVGKVQGFAFTLGLTTALDVVVVFLFTKPLMTLLARRKFFNSGHPWSGLSPERLGVRNPLRDSRNSRRPAHTAGKEA</sequence>
<keyword evidence="6 9" id="KW-1133">Transmembrane helix</keyword>
<dbReference type="InterPro" id="IPR005791">
    <property type="entry name" value="SecD"/>
</dbReference>
<evidence type="ECO:0000259" key="12">
    <source>
        <dbReference type="Pfam" id="PF21760"/>
    </source>
</evidence>
<dbReference type="NCBIfam" id="TIGR00916">
    <property type="entry name" value="2A0604s01"/>
    <property type="match status" value="1"/>
</dbReference>
<dbReference type="InterPro" id="IPR048634">
    <property type="entry name" value="SecD_SecF_C"/>
</dbReference>
<dbReference type="eggNOG" id="COG0342">
    <property type="taxonomic scope" value="Bacteria"/>
</dbReference>
<evidence type="ECO:0000256" key="8">
    <source>
        <dbReference type="ARBA" id="ARBA00023136"/>
    </source>
</evidence>
<keyword evidence="8 9" id="KW-0472">Membrane</keyword>
<dbReference type="EMBL" id="FOAZ01000035">
    <property type="protein sequence ID" value="SEM57999.1"/>
    <property type="molecule type" value="Genomic_DNA"/>
</dbReference>
<evidence type="ECO:0000256" key="10">
    <source>
        <dbReference type="SAM" id="MobiDB-lite"/>
    </source>
</evidence>
<evidence type="ECO:0000259" key="11">
    <source>
        <dbReference type="Pfam" id="PF02355"/>
    </source>
</evidence>
<feature type="compositionally biased region" description="Low complexity" evidence="10">
    <location>
        <begin position="190"/>
        <end position="202"/>
    </location>
</feature>
<dbReference type="Pfam" id="PF07549">
    <property type="entry name" value="Sec_GG"/>
    <property type="match status" value="1"/>
</dbReference>
<feature type="region of interest" description="Disordered" evidence="10">
    <location>
        <begin position="135"/>
        <end position="202"/>
    </location>
</feature>
<accession>A0A1H7ZKI9</accession>
<dbReference type="AlphaFoldDB" id="A0A1H7ZKI9"/>
<dbReference type="SUPFAM" id="SSF82866">
    <property type="entry name" value="Multidrug efflux transporter AcrB transmembrane domain"/>
    <property type="match status" value="1"/>
</dbReference>
<dbReference type="PANTHER" id="PTHR30081">
    <property type="entry name" value="PROTEIN-EXPORT MEMBRANE PROTEIN SEC"/>
    <property type="match status" value="1"/>
</dbReference>
<dbReference type="Pfam" id="PF22599">
    <property type="entry name" value="SecDF_P1_head"/>
    <property type="match status" value="1"/>
</dbReference>
<dbReference type="PANTHER" id="PTHR30081:SF1">
    <property type="entry name" value="PROTEIN TRANSLOCASE SUBUNIT SECD"/>
    <property type="match status" value="1"/>
</dbReference>
<feature type="domain" description="Protein translocase subunit SecDF P1" evidence="12">
    <location>
        <begin position="71"/>
        <end position="125"/>
    </location>
</feature>
<gene>
    <name evidence="9" type="primary">secD</name>
    <name evidence="14" type="ORF">SAMN05414137_13543</name>
</gene>
<keyword evidence="3 9" id="KW-1003">Cell membrane</keyword>
<dbReference type="HAMAP" id="MF_01463_B">
    <property type="entry name" value="SecD_B"/>
    <property type="match status" value="1"/>
</dbReference>
<dbReference type="InterPro" id="IPR054384">
    <property type="entry name" value="SecDF_P1_head"/>
</dbReference>
<evidence type="ECO:0000256" key="4">
    <source>
        <dbReference type="ARBA" id="ARBA00022692"/>
    </source>
</evidence>
<dbReference type="NCBIfam" id="TIGR01129">
    <property type="entry name" value="secD"/>
    <property type="match status" value="1"/>
</dbReference>
<protein>
    <recommendedName>
        <fullName evidence="9">Protein translocase subunit SecD</fullName>
    </recommendedName>
</protein>
<dbReference type="GO" id="GO:0065002">
    <property type="term" value="P:intracellular protein transmembrane transport"/>
    <property type="evidence" value="ECO:0007669"/>
    <property type="project" value="UniProtKB-UniRule"/>
</dbReference>
<dbReference type="InterPro" id="IPR055344">
    <property type="entry name" value="SecD_SecF_C_bact"/>
</dbReference>
<feature type="transmembrane region" description="Helical" evidence="9">
    <location>
        <begin position="12"/>
        <end position="32"/>
    </location>
</feature>
<name>A0A1H7ZKI9_STRJI</name>
<evidence type="ECO:0000256" key="6">
    <source>
        <dbReference type="ARBA" id="ARBA00022989"/>
    </source>
</evidence>
<dbReference type="STRING" id="235985.SAMN05414137_13543"/>
<dbReference type="Pfam" id="PF21760">
    <property type="entry name" value="SecD_1st"/>
    <property type="match status" value="1"/>
</dbReference>
<dbReference type="InterPro" id="IPR022813">
    <property type="entry name" value="SecD/SecF_arch_bac"/>
</dbReference>
<evidence type="ECO:0000256" key="9">
    <source>
        <dbReference type="HAMAP-Rule" id="MF_01463"/>
    </source>
</evidence>
<organism evidence="14 15">
    <name type="scientific">Streptacidiphilus jiangxiensis</name>
    <dbReference type="NCBI Taxonomy" id="235985"/>
    <lineage>
        <taxon>Bacteria</taxon>
        <taxon>Bacillati</taxon>
        <taxon>Actinomycetota</taxon>
        <taxon>Actinomycetes</taxon>
        <taxon>Kitasatosporales</taxon>
        <taxon>Streptomycetaceae</taxon>
        <taxon>Streptacidiphilus</taxon>
    </lineage>
</organism>
<dbReference type="GO" id="GO:0015450">
    <property type="term" value="F:protein-transporting ATPase activity"/>
    <property type="evidence" value="ECO:0007669"/>
    <property type="project" value="InterPro"/>
</dbReference>
<dbReference type="Pfam" id="PF02355">
    <property type="entry name" value="SecD_SecF_C"/>
    <property type="match status" value="1"/>
</dbReference>
<dbReference type="GO" id="GO:0043952">
    <property type="term" value="P:protein transport by the Sec complex"/>
    <property type="evidence" value="ECO:0007669"/>
    <property type="project" value="UniProtKB-UniRule"/>
</dbReference>
<evidence type="ECO:0000313" key="14">
    <source>
        <dbReference type="EMBL" id="SEM57999.1"/>
    </source>
</evidence>
<feature type="domain" description="SecDF P1 head subdomain" evidence="13">
    <location>
        <begin position="287"/>
        <end position="392"/>
    </location>
</feature>
<comment type="subunit">
    <text evidence="9">Forms a complex with SecF. Part of the essential Sec protein translocation apparatus which comprises SecA, SecYEG and auxiliary proteins SecDF. Other proteins may also be involved.</text>
</comment>
<keyword evidence="15" id="KW-1185">Reference proteome</keyword>
<keyword evidence="2 9" id="KW-0813">Transport</keyword>
<feature type="transmembrane region" description="Helical" evidence="9">
    <location>
        <begin position="518"/>
        <end position="536"/>
    </location>
</feature>
<comment type="similarity">
    <text evidence="9">Belongs to the SecD/SecF family. SecD subfamily.</text>
</comment>
<evidence type="ECO:0000256" key="7">
    <source>
        <dbReference type="ARBA" id="ARBA00023010"/>
    </source>
</evidence>
<keyword evidence="7 9" id="KW-0811">Translocation</keyword>
<feature type="domain" description="Protein export membrane protein SecD/SecF C-terminal" evidence="11">
    <location>
        <begin position="394"/>
        <end position="570"/>
    </location>
</feature>
<dbReference type="Proteomes" id="UP000183015">
    <property type="component" value="Unassembled WGS sequence"/>
</dbReference>
<proteinExistence type="inferred from homology"/>
<feature type="transmembrane region" description="Helical" evidence="9">
    <location>
        <begin position="469"/>
        <end position="490"/>
    </location>
</feature>
<comment type="subcellular location">
    <subcellularLocation>
        <location evidence="1 9">Cell membrane</location>
        <topology evidence="1 9">Multi-pass membrane protein</topology>
    </subcellularLocation>
</comment>
<evidence type="ECO:0000256" key="5">
    <source>
        <dbReference type="ARBA" id="ARBA00022927"/>
    </source>
</evidence>
<feature type="compositionally biased region" description="Low complexity" evidence="10">
    <location>
        <begin position="135"/>
        <end position="180"/>
    </location>
</feature>
<keyword evidence="5 9" id="KW-0653">Protein transport</keyword>